<sequence>MAGVKFKNLVPKAHGELALKPQKGRKMKGLFRITLFSFALLLYGCDSSGSGAGQQAVPDEVFSEQSPLAFAQAYVKYVQDGASKDIYSQFLHSDAREKLDSGSKMMDFMYQSAPRENAEIAERRVLNEGAEISEREGGEKVFIRFYFDEEIDFASVYPHSPLADEGYVIKSGQINMRRDGDRWGVIGHSLDGE</sequence>
<reference evidence="1 2" key="1">
    <citation type="submission" date="2017-06" db="EMBL/GenBank/DDBJ databases">
        <title>Draft genome sequence of the halophilic bacterium Marinobacter vinifirmus FB1.</title>
        <authorList>
            <person name="Stepanov V.G."/>
            <person name="Roberts D.J."/>
            <person name="Fox G.E."/>
        </authorList>
    </citation>
    <scope>NUCLEOTIDE SEQUENCE [LARGE SCALE GENOMIC DNA]</scope>
    <source>
        <strain evidence="1 2">FB1</strain>
    </source>
</reference>
<proteinExistence type="predicted"/>
<comment type="caution">
    <text evidence="1">The sequence shown here is derived from an EMBL/GenBank/DDBJ whole genome shotgun (WGS) entry which is preliminary data.</text>
</comment>
<gene>
    <name evidence="1" type="ORF">B9Q17_05945</name>
</gene>
<dbReference type="Proteomes" id="UP000216984">
    <property type="component" value="Unassembled WGS sequence"/>
</dbReference>
<evidence type="ECO:0000313" key="1">
    <source>
        <dbReference type="EMBL" id="OZC34516.1"/>
    </source>
</evidence>
<accession>A0A7Z1DR81</accession>
<organism evidence="1 2">
    <name type="scientific">Marinobacter vinifirmus</name>
    <dbReference type="NCBI Taxonomy" id="355591"/>
    <lineage>
        <taxon>Bacteria</taxon>
        <taxon>Pseudomonadati</taxon>
        <taxon>Pseudomonadota</taxon>
        <taxon>Gammaproteobacteria</taxon>
        <taxon>Pseudomonadales</taxon>
        <taxon>Marinobacteraceae</taxon>
        <taxon>Marinobacter</taxon>
    </lineage>
</organism>
<dbReference type="EMBL" id="NEFY01000042">
    <property type="protein sequence ID" value="OZC34516.1"/>
    <property type="molecule type" value="Genomic_DNA"/>
</dbReference>
<keyword evidence="2" id="KW-1185">Reference proteome</keyword>
<dbReference type="RefSeq" id="WP_094626179.1">
    <property type="nucleotide sequence ID" value="NZ_NEFY01000042.1"/>
</dbReference>
<protein>
    <submittedName>
        <fullName evidence="1">Uncharacterized protein</fullName>
    </submittedName>
</protein>
<name>A0A7Z1DR81_9GAMM</name>
<evidence type="ECO:0000313" key="2">
    <source>
        <dbReference type="Proteomes" id="UP000216984"/>
    </source>
</evidence>
<dbReference type="AlphaFoldDB" id="A0A7Z1DR81"/>